<proteinExistence type="inferred from homology"/>
<comment type="similarity">
    <text evidence="7 10">Belongs to the fluoride channel Fluc/FEX (TC 1.A.43) family.</text>
</comment>
<protein>
    <recommendedName>
        <fullName evidence="10">Fluoride-specific ion channel FluC</fullName>
    </recommendedName>
</protein>
<feature type="binding site" evidence="10">
    <location>
        <position position="67"/>
    </location>
    <ligand>
        <name>Na(+)</name>
        <dbReference type="ChEBI" id="CHEBI:29101"/>
        <note>structural</note>
    </ligand>
</feature>
<dbReference type="AlphaFoldDB" id="A0A417YXC5"/>
<dbReference type="RefSeq" id="WP_118919880.1">
    <property type="nucleotide sequence ID" value="NZ_QWEG01000003.1"/>
</dbReference>
<feature type="transmembrane region" description="Helical" evidence="10">
    <location>
        <begin position="6"/>
        <end position="24"/>
    </location>
</feature>
<keyword evidence="10" id="KW-0915">Sodium</keyword>
<feature type="transmembrane region" description="Helical" evidence="10">
    <location>
        <begin position="36"/>
        <end position="53"/>
    </location>
</feature>
<evidence type="ECO:0000256" key="4">
    <source>
        <dbReference type="ARBA" id="ARBA00022989"/>
    </source>
</evidence>
<evidence type="ECO:0000256" key="6">
    <source>
        <dbReference type="ARBA" id="ARBA00023303"/>
    </source>
</evidence>
<keyword evidence="12" id="KW-1185">Reference proteome</keyword>
<evidence type="ECO:0000256" key="9">
    <source>
        <dbReference type="ARBA" id="ARBA00049940"/>
    </source>
</evidence>
<feature type="binding site" evidence="10">
    <location>
        <position position="70"/>
    </location>
    <ligand>
        <name>Na(+)</name>
        <dbReference type="ChEBI" id="CHEBI:29101"/>
        <note>structural</note>
    </ligand>
</feature>
<dbReference type="GO" id="GO:0046872">
    <property type="term" value="F:metal ion binding"/>
    <property type="evidence" value="ECO:0007669"/>
    <property type="project" value="UniProtKB-KW"/>
</dbReference>
<evidence type="ECO:0000256" key="7">
    <source>
        <dbReference type="ARBA" id="ARBA00035120"/>
    </source>
</evidence>
<comment type="function">
    <text evidence="9 10">Fluoride-specific ion channel. Important for reducing fluoride concentration in the cell, thus reducing its toxicity.</text>
</comment>
<dbReference type="HAMAP" id="MF_00454">
    <property type="entry name" value="FluC"/>
    <property type="match status" value="1"/>
</dbReference>
<dbReference type="PANTHER" id="PTHR28259">
    <property type="entry name" value="FLUORIDE EXPORT PROTEIN 1-RELATED"/>
    <property type="match status" value="1"/>
</dbReference>
<evidence type="ECO:0000256" key="8">
    <source>
        <dbReference type="ARBA" id="ARBA00035585"/>
    </source>
</evidence>
<dbReference type="GO" id="GO:0062054">
    <property type="term" value="F:fluoride channel activity"/>
    <property type="evidence" value="ECO:0007669"/>
    <property type="project" value="UniProtKB-UniRule"/>
</dbReference>
<evidence type="ECO:0000256" key="1">
    <source>
        <dbReference type="ARBA" id="ARBA00004651"/>
    </source>
</evidence>
<comment type="catalytic activity">
    <reaction evidence="8">
        <text>fluoride(in) = fluoride(out)</text>
        <dbReference type="Rhea" id="RHEA:76159"/>
        <dbReference type="ChEBI" id="CHEBI:17051"/>
    </reaction>
    <physiologicalReaction direction="left-to-right" evidence="8">
        <dbReference type="Rhea" id="RHEA:76160"/>
    </physiologicalReaction>
</comment>
<evidence type="ECO:0000256" key="2">
    <source>
        <dbReference type="ARBA" id="ARBA00022475"/>
    </source>
</evidence>
<keyword evidence="4 10" id="KW-1133">Transmembrane helix</keyword>
<comment type="caution">
    <text evidence="11">The sequence shown here is derived from an EMBL/GenBank/DDBJ whole genome shotgun (WGS) entry which is preliminary data.</text>
</comment>
<sequence length="115" mass="12397">MKLVFIAAGGFLGAILRLYLSRMLNRVERFPRGTLIANLLGSFILGILASKAVNGNMYALAGIGFTGALTTFSTFMLELVQLDSARKRRTSIGYFAVSITGGMILVFTGILIGRM</sequence>
<evidence type="ECO:0000256" key="5">
    <source>
        <dbReference type="ARBA" id="ARBA00023136"/>
    </source>
</evidence>
<name>A0A417YXC5_9BACI</name>
<gene>
    <name evidence="10" type="primary">fluC</name>
    <name evidence="10" type="synonym">crcB</name>
    <name evidence="11" type="ORF">D1B31_06245</name>
</gene>
<keyword evidence="3 10" id="KW-0812">Transmembrane</keyword>
<evidence type="ECO:0000256" key="10">
    <source>
        <dbReference type="HAMAP-Rule" id="MF_00454"/>
    </source>
</evidence>
<evidence type="ECO:0000256" key="3">
    <source>
        <dbReference type="ARBA" id="ARBA00022692"/>
    </source>
</evidence>
<dbReference type="InterPro" id="IPR003691">
    <property type="entry name" value="FluC"/>
</dbReference>
<dbReference type="Pfam" id="PF02537">
    <property type="entry name" value="CRCB"/>
    <property type="match status" value="1"/>
</dbReference>
<keyword evidence="6 10" id="KW-0407">Ion channel</keyword>
<keyword evidence="10" id="KW-0479">Metal-binding</keyword>
<feature type="transmembrane region" description="Helical" evidence="10">
    <location>
        <begin position="92"/>
        <end position="112"/>
    </location>
</feature>
<reference evidence="11 12" key="1">
    <citation type="journal article" date="2017" name="Int. J. Syst. Evol. Microbiol.">
        <title>Bacillus notoginsengisoli sp. nov., a novel bacterium isolated from the rhizosphere of Panax notoginseng.</title>
        <authorList>
            <person name="Zhang M.Y."/>
            <person name="Cheng J."/>
            <person name="Cai Y."/>
            <person name="Zhang T.Y."/>
            <person name="Wu Y.Y."/>
            <person name="Manikprabhu D."/>
            <person name="Li W.J."/>
            <person name="Zhang Y.X."/>
        </authorList>
    </citation>
    <scope>NUCLEOTIDE SEQUENCE [LARGE SCALE GENOMIC DNA]</scope>
    <source>
        <strain evidence="11 12">JCM 30743</strain>
    </source>
</reference>
<feature type="transmembrane region" description="Helical" evidence="10">
    <location>
        <begin position="59"/>
        <end position="80"/>
    </location>
</feature>
<dbReference type="GO" id="GO:0140114">
    <property type="term" value="P:cellular detoxification of fluoride"/>
    <property type="evidence" value="ECO:0007669"/>
    <property type="project" value="UniProtKB-UniRule"/>
</dbReference>
<comment type="activity regulation">
    <text evidence="10">Na(+) is not transported, but it plays an essential structural role and its presence is essential for fluoride channel function.</text>
</comment>
<dbReference type="Proteomes" id="UP000284416">
    <property type="component" value="Unassembled WGS sequence"/>
</dbReference>
<dbReference type="EMBL" id="QWEG01000003">
    <property type="protein sequence ID" value="RHW42224.1"/>
    <property type="molecule type" value="Genomic_DNA"/>
</dbReference>
<evidence type="ECO:0000313" key="11">
    <source>
        <dbReference type="EMBL" id="RHW42224.1"/>
    </source>
</evidence>
<dbReference type="OrthoDB" id="9815830at2"/>
<keyword evidence="2 10" id="KW-1003">Cell membrane</keyword>
<evidence type="ECO:0000313" key="12">
    <source>
        <dbReference type="Proteomes" id="UP000284416"/>
    </source>
</evidence>
<keyword evidence="5 10" id="KW-0472">Membrane</keyword>
<dbReference type="GO" id="GO:0005886">
    <property type="term" value="C:plasma membrane"/>
    <property type="evidence" value="ECO:0007669"/>
    <property type="project" value="UniProtKB-SubCell"/>
</dbReference>
<comment type="subcellular location">
    <subcellularLocation>
        <location evidence="1 10">Cell membrane</location>
        <topology evidence="1 10">Multi-pass membrane protein</topology>
    </subcellularLocation>
</comment>
<keyword evidence="10" id="KW-0406">Ion transport</keyword>
<keyword evidence="10" id="KW-0813">Transport</keyword>
<accession>A0A417YXC5</accession>
<organism evidence="11 12">
    <name type="scientific">Neobacillus notoginsengisoli</name>
    <dbReference type="NCBI Taxonomy" id="1578198"/>
    <lineage>
        <taxon>Bacteria</taxon>
        <taxon>Bacillati</taxon>
        <taxon>Bacillota</taxon>
        <taxon>Bacilli</taxon>
        <taxon>Bacillales</taxon>
        <taxon>Bacillaceae</taxon>
        <taxon>Neobacillus</taxon>
    </lineage>
</organism>
<dbReference type="PANTHER" id="PTHR28259:SF1">
    <property type="entry name" value="FLUORIDE EXPORT PROTEIN 1-RELATED"/>
    <property type="match status" value="1"/>
</dbReference>